<accession>R7U1V2</accession>
<feature type="region of interest" description="Disordered" evidence="1">
    <location>
        <begin position="1"/>
        <end position="52"/>
    </location>
</feature>
<proteinExistence type="predicted"/>
<reference evidence="4" key="1">
    <citation type="submission" date="2012-12" db="EMBL/GenBank/DDBJ databases">
        <authorList>
            <person name="Hellsten U."/>
            <person name="Grimwood J."/>
            <person name="Chapman J.A."/>
            <person name="Shapiro H."/>
            <person name="Aerts A."/>
            <person name="Otillar R.P."/>
            <person name="Terry A.Y."/>
            <person name="Boore J.L."/>
            <person name="Simakov O."/>
            <person name="Marletaz F."/>
            <person name="Cho S.-J."/>
            <person name="Edsinger-Gonzales E."/>
            <person name="Havlak P."/>
            <person name="Kuo D.-H."/>
            <person name="Larsson T."/>
            <person name="Lv J."/>
            <person name="Arendt D."/>
            <person name="Savage R."/>
            <person name="Osoegawa K."/>
            <person name="de Jong P."/>
            <person name="Lindberg D.R."/>
            <person name="Seaver E.C."/>
            <person name="Weisblat D.A."/>
            <person name="Putnam N.H."/>
            <person name="Grigoriev I.V."/>
            <person name="Rokhsar D.S."/>
        </authorList>
    </citation>
    <scope>NUCLEOTIDE SEQUENCE</scope>
    <source>
        <strain evidence="4">I ESC-2004</strain>
    </source>
</reference>
<evidence type="ECO:0000313" key="2">
    <source>
        <dbReference type="EMBL" id="ELT99817.1"/>
    </source>
</evidence>
<evidence type="ECO:0000313" key="4">
    <source>
        <dbReference type="Proteomes" id="UP000014760"/>
    </source>
</evidence>
<feature type="compositionally biased region" description="Pro residues" evidence="1">
    <location>
        <begin position="42"/>
        <end position="52"/>
    </location>
</feature>
<reference evidence="3" key="3">
    <citation type="submission" date="2015-06" db="UniProtKB">
        <authorList>
            <consortium name="EnsemblMetazoa"/>
        </authorList>
    </citation>
    <scope>IDENTIFICATION</scope>
</reference>
<organism evidence="2">
    <name type="scientific">Capitella teleta</name>
    <name type="common">Polychaete worm</name>
    <dbReference type="NCBI Taxonomy" id="283909"/>
    <lineage>
        <taxon>Eukaryota</taxon>
        <taxon>Metazoa</taxon>
        <taxon>Spiralia</taxon>
        <taxon>Lophotrochozoa</taxon>
        <taxon>Annelida</taxon>
        <taxon>Polychaeta</taxon>
        <taxon>Sedentaria</taxon>
        <taxon>Scolecida</taxon>
        <taxon>Capitellidae</taxon>
        <taxon>Capitella</taxon>
    </lineage>
</organism>
<protein>
    <submittedName>
        <fullName evidence="2 3">Uncharacterized protein</fullName>
    </submittedName>
</protein>
<evidence type="ECO:0000313" key="3">
    <source>
        <dbReference type="EnsemblMetazoa" id="CapteP210801"/>
    </source>
</evidence>
<keyword evidence="4" id="KW-1185">Reference proteome</keyword>
<feature type="compositionally biased region" description="Basic residues" evidence="1">
    <location>
        <begin position="9"/>
        <end position="20"/>
    </location>
</feature>
<dbReference type="Proteomes" id="UP000014760">
    <property type="component" value="Unassembled WGS sequence"/>
</dbReference>
<sequence length="237" mass="27047">MATFWQPTHGRRKRKPRQVRRLPVGNGNHSQEQVPNRGYSPPYTPLIPFSPIPRPETFEGKTKKHNREDFISSLPLPAQRPEVNDTDVRNVVRRYLRVSRGEIIDTFPSICACCDRINRFNLSRHPKSVHYNLPAIDPGLFQSMVDGDTTKRNSNPDVLTLENTLPALVTPSIGHRQPNWISKKVSSPMMPSESQQLMPLKNKTFLTDSKKPELFFASGEDGPFQTKVFNIVQMTCK</sequence>
<dbReference type="EMBL" id="KB306459">
    <property type="protein sequence ID" value="ELT99817.1"/>
    <property type="molecule type" value="Genomic_DNA"/>
</dbReference>
<dbReference type="AlphaFoldDB" id="R7U1V2"/>
<dbReference type="EnsemblMetazoa" id="CapteT210801">
    <property type="protein sequence ID" value="CapteP210801"/>
    <property type="gene ID" value="CapteG210801"/>
</dbReference>
<gene>
    <name evidence="2" type="ORF">CAPTEDRAFT_210801</name>
</gene>
<name>R7U1V2_CAPTE</name>
<dbReference type="EMBL" id="AMQN01001868">
    <property type="status" value="NOT_ANNOTATED_CDS"/>
    <property type="molecule type" value="Genomic_DNA"/>
</dbReference>
<evidence type="ECO:0000256" key="1">
    <source>
        <dbReference type="SAM" id="MobiDB-lite"/>
    </source>
</evidence>
<reference evidence="2 4" key="2">
    <citation type="journal article" date="2013" name="Nature">
        <title>Insights into bilaterian evolution from three spiralian genomes.</title>
        <authorList>
            <person name="Simakov O."/>
            <person name="Marletaz F."/>
            <person name="Cho S.J."/>
            <person name="Edsinger-Gonzales E."/>
            <person name="Havlak P."/>
            <person name="Hellsten U."/>
            <person name="Kuo D.H."/>
            <person name="Larsson T."/>
            <person name="Lv J."/>
            <person name="Arendt D."/>
            <person name="Savage R."/>
            <person name="Osoegawa K."/>
            <person name="de Jong P."/>
            <person name="Grimwood J."/>
            <person name="Chapman J.A."/>
            <person name="Shapiro H."/>
            <person name="Aerts A."/>
            <person name="Otillar R.P."/>
            <person name="Terry A.Y."/>
            <person name="Boore J.L."/>
            <person name="Grigoriev I.V."/>
            <person name="Lindberg D.R."/>
            <person name="Seaver E.C."/>
            <person name="Weisblat D.A."/>
            <person name="Putnam N.H."/>
            <person name="Rokhsar D.S."/>
        </authorList>
    </citation>
    <scope>NUCLEOTIDE SEQUENCE</scope>
    <source>
        <strain evidence="2 4">I ESC-2004</strain>
    </source>
</reference>
<dbReference type="HOGENOM" id="CLU_1171597_0_0_1"/>